<organism evidence="1 2">
    <name type="scientific">Burkholderia anthinoferrum</name>
    <dbReference type="NCBI Taxonomy" id="3090833"/>
    <lineage>
        <taxon>Bacteria</taxon>
        <taxon>Pseudomonadati</taxon>
        <taxon>Pseudomonadota</taxon>
        <taxon>Betaproteobacteria</taxon>
        <taxon>Burkholderiales</taxon>
        <taxon>Burkholderiaceae</taxon>
        <taxon>Burkholderia</taxon>
    </lineage>
</organism>
<evidence type="ECO:0000313" key="1">
    <source>
        <dbReference type="EMBL" id="MEB2579828.1"/>
    </source>
</evidence>
<keyword evidence="2" id="KW-1185">Reference proteome</keyword>
<dbReference type="EMBL" id="JAWRLE010000017">
    <property type="protein sequence ID" value="MEB2579828.1"/>
    <property type="molecule type" value="Genomic_DNA"/>
</dbReference>
<comment type="caution">
    <text evidence="1">The sequence shown here is derived from an EMBL/GenBank/DDBJ whole genome shotgun (WGS) entry which is preliminary data.</text>
</comment>
<dbReference type="RefSeq" id="WP_179231791.1">
    <property type="nucleotide sequence ID" value="NZ_JAWRKY010000004.1"/>
</dbReference>
<sequence length="75" mass="8069">MRTTLDIDDDVLAFARERAKPGVSIGKVISDLARAALQRTTNQSNRNGLPLIPVSGTARPVTPDIVNQLRDDSLG</sequence>
<dbReference type="Proteomes" id="UP001304467">
    <property type="component" value="Unassembled WGS sequence"/>
</dbReference>
<name>A0ABU5WND7_9BURK</name>
<reference evidence="1 2" key="1">
    <citation type="journal article" date="2023" name="Front. Microbiol.">
        <title>Genomic analyses of Burkholderia respiratory isolates indicates two evolutionarily distinct B. anthina clades.</title>
        <authorList>
            <person name="Pham A."/>
            <person name="Volmer J.G."/>
            <person name="Chambers D.C."/>
            <person name="Smith D.J."/>
            <person name="Reid D.W."/>
            <person name="Burr L."/>
            <person name="Wells T.J."/>
        </authorList>
    </citation>
    <scope>NUCLEOTIDE SEQUENCE [LARGE SCALE GENOMIC DNA]</scope>
    <source>
        <strain evidence="1 2">BCCIQ07A</strain>
    </source>
</reference>
<proteinExistence type="predicted"/>
<gene>
    <name evidence="1" type="ORF">SB593_12790</name>
</gene>
<evidence type="ECO:0000313" key="2">
    <source>
        <dbReference type="Proteomes" id="UP001304467"/>
    </source>
</evidence>
<protein>
    <submittedName>
        <fullName evidence="1">CopG family transcriptional regulator</fullName>
    </submittedName>
</protein>
<accession>A0ABU5WND7</accession>